<dbReference type="EMBL" id="CSAD01000088">
    <property type="protein sequence ID" value="COV06355.1"/>
    <property type="molecule type" value="Genomic_DNA"/>
</dbReference>
<gene>
    <name evidence="1" type="ORF">ERS007679_00945</name>
</gene>
<protein>
    <submittedName>
        <fullName evidence="1">Uncharacterized protein</fullName>
    </submittedName>
</protein>
<accession>A0A655FJE4</accession>
<sequence>MQQAQQRVQPGGQHGGGVCESLGKLRFGQFEVPVAEFVPGEVIQGLTSAAELVSVEGRINFGPNLFQPSENPAVGVGQLVRRWQGCWRGAIEQCVPSGVEQLGPEIARRPHGILAHRQVTTGTGPAGQREPQRIGPEHFHPIQRVDDVALGLAHLAARLVADQPMQKHVGERHLRAPAAVEGDGGVVADEGAEHHHSGHPKEQDVIAGNQNACRIELFQLRRLVRPTQRGKRPQRRRKPGIQHVRILFPALRGCFVRADAHLFAVGSVPDRDPMPPPELSRDAPVVHVVDPGEPAGFHAGRVNHGVPVAHRIPGRFGQRFHPDPPLQG</sequence>
<evidence type="ECO:0000313" key="1">
    <source>
        <dbReference type="EMBL" id="COV06355.1"/>
    </source>
</evidence>
<organism evidence="1 2">
    <name type="scientific">Mycobacterium tuberculosis</name>
    <dbReference type="NCBI Taxonomy" id="1773"/>
    <lineage>
        <taxon>Bacteria</taxon>
        <taxon>Bacillati</taxon>
        <taxon>Actinomycetota</taxon>
        <taxon>Actinomycetes</taxon>
        <taxon>Mycobacteriales</taxon>
        <taxon>Mycobacteriaceae</taxon>
        <taxon>Mycobacterium</taxon>
        <taxon>Mycobacterium tuberculosis complex</taxon>
    </lineage>
</organism>
<evidence type="ECO:0000313" key="2">
    <source>
        <dbReference type="Proteomes" id="UP000045842"/>
    </source>
</evidence>
<dbReference type="AlphaFoldDB" id="A0A655FJE4"/>
<dbReference type="Proteomes" id="UP000045842">
    <property type="component" value="Unassembled WGS sequence"/>
</dbReference>
<name>A0A655FJE4_MYCTX</name>
<reference evidence="1 2" key="1">
    <citation type="submission" date="2015-03" db="EMBL/GenBank/DDBJ databases">
        <authorList>
            <consortium name="Pathogen Informatics"/>
        </authorList>
    </citation>
    <scope>NUCLEOTIDE SEQUENCE [LARGE SCALE GENOMIC DNA]</scope>
    <source>
        <strain evidence="1 2">G09801536</strain>
    </source>
</reference>
<proteinExistence type="predicted"/>